<dbReference type="Proteomes" id="UP000770661">
    <property type="component" value="Unassembled WGS sequence"/>
</dbReference>
<dbReference type="CDD" id="cd03075">
    <property type="entry name" value="GST_N_Mu"/>
    <property type="match status" value="1"/>
</dbReference>
<keyword evidence="9" id="KW-1185">Reference proteome</keyword>
<dbReference type="InterPro" id="IPR004046">
    <property type="entry name" value="GST_C"/>
</dbReference>
<evidence type="ECO:0000259" key="7">
    <source>
        <dbReference type="PROSITE" id="PS50405"/>
    </source>
</evidence>
<evidence type="ECO:0000259" key="6">
    <source>
        <dbReference type="PROSITE" id="PS50404"/>
    </source>
</evidence>
<evidence type="ECO:0000256" key="5">
    <source>
        <dbReference type="ARBA" id="ARBA00047960"/>
    </source>
</evidence>
<dbReference type="Gene3D" id="1.20.1050.10">
    <property type="match status" value="1"/>
</dbReference>
<dbReference type="OrthoDB" id="4951845at2759"/>
<evidence type="ECO:0000256" key="2">
    <source>
        <dbReference type="ARBA" id="ARBA00005861"/>
    </source>
</evidence>
<comment type="function">
    <text evidence="1">Conjugation of reduced glutathione to a wide number of exogenous and endogenous hydrophobic electrophiles.</text>
</comment>
<dbReference type="InterPro" id="IPR036249">
    <property type="entry name" value="Thioredoxin-like_sf"/>
</dbReference>
<reference evidence="8" key="1">
    <citation type="submission" date="2020-07" db="EMBL/GenBank/DDBJ databases">
        <title>The High-quality genome of the commercially important snow crab, Chionoecetes opilio.</title>
        <authorList>
            <person name="Jeong J.-H."/>
            <person name="Ryu S."/>
        </authorList>
    </citation>
    <scope>NUCLEOTIDE SEQUENCE</scope>
    <source>
        <strain evidence="8">MADBK_172401_WGS</strain>
        <tissue evidence="8">Digestive gland</tissue>
    </source>
</reference>
<dbReference type="Pfam" id="PF14497">
    <property type="entry name" value="GST_C_3"/>
    <property type="match status" value="1"/>
</dbReference>
<dbReference type="GO" id="GO:0004364">
    <property type="term" value="F:glutathione transferase activity"/>
    <property type="evidence" value="ECO:0007669"/>
    <property type="project" value="UniProtKB-EC"/>
</dbReference>
<gene>
    <name evidence="8" type="primary">GSTM3_2</name>
    <name evidence="8" type="ORF">GWK47_036398</name>
</gene>
<feature type="domain" description="GST C-terminal" evidence="7">
    <location>
        <begin position="90"/>
        <end position="207"/>
    </location>
</feature>
<evidence type="ECO:0000256" key="4">
    <source>
        <dbReference type="ARBA" id="ARBA00022679"/>
    </source>
</evidence>
<accession>A0A8J4YMH5</accession>
<organism evidence="8 9">
    <name type="scientific">Chionoecetes opilio</name>
    <name type="common">Atlantic snow crab</name>
    <name type="synonym">Cancer opilio</name>
    <dbReference type="NCBI Taxonomy" id="41210"/>
    <lineage>
        <taxon>Eukaryota</taxon>
        <taxon>Metazoa</taxon>
        <taxon>Ecdysozoa</taxon>
        <taxon>Arthropoda</taxon>
        <taxon>Crustacea</taxon>
        <taxon>Multicrustacea</taxon>
        <taxon>Malacostraca</taxon>
        <taxon>Eumalacostraca</taxon>
        <taxon>Eucarida</taxon>
        <taxon>Decapoda</taxon>
        <taxon>Pleocyemata</taxon>
        <taxon>Brachyura</taxon>
        <taxon>Eubrachyura</taxon>
        <taxon>Majoidea</taxon>
        <taxon>Majidae</taxon>
        <taxon>Chionoecetes</taxon>
    </lineage>
</organism>
<dbReference type="PANTHER" id="PTHR11571:SF222">
    <property type="entry name" value="GLUTATHIONE TRANSFERASE"/>
    <property type="match status" value="1"/>
</dbReference>
<dbReference type="SUPFAM" id="SSF52833">
    <property type="entry name" value="Thioredoxin-like"/>
    <property type="match status" value="1"/>
</dbReference>
<dbReference type="Pfam" id="PF02798">
    <property type="entry name" value="GST_N"/>
    <property type="match status" value="1"/>
</dbReference>
<comment type="caution">
    <text evidence="8">The sequence shown here is derived from an EMBL/GenBank/DDBJ whole genome shotgun (WGS) entry which is preliminary data.</text>
</comment>
<dbReference type="InterPro" id="IPR010987">
    <property type="entry name" value="Glutathione-S-Trfase_C-like"/>
</dbReference>
<dbReference type="PROSITE" id="PS50404">
    <property type="entry name" value="GST_NTER"/>
    <property type="match status" value="1"/>
</dbReference>
<dbReference type="SFLD" id="SFLDG01205">
    <property type="entry name" value="AMPS.1"/>
    <property type="match status" value="1"/>
</dbReference>
<protein>
    <recommendedName>
        <fullName evidence="3">glutathione transferase</fullName>
        <ecNumber evidence="3">2.5.1.18</ecNumber>
    </recommendedName>
</protein>
<dbReference type="SFLD" id="SFLDS00019">
    <property type="entry name" value="Glutathione_Transferase_(cytos"/>
    <property type="match status" value="1"/>
</dbReference>
<proteinExistence type="inferred from homology"/>
<dbReference type="SFLD" id="SFLDG00363">
    <property type="entry name" value="AMPS_(cytGST):_Alpha-__Mu-__Pi"/>
    <property type="match status" value="1"/>
</dbReference>
<dbReference type="FunFam" id="1.20.1050.10:FF:000003">
    <property type="entry name" value="Glutathione S-transferase 2"/>
    <property type="match status" value="1"/>
</dbReference>
<dbReference type="InterPro" id="IPR040079">
    <property type="entry name" value="Glutathione_S-Trfase"/>
</dbReference>
<evidence type="ECO:0000313" key="9">
    <source>
        <dbReference type="Proteomes" id="UP000770661"/>
    </source>
</evidence>
<keyword evidence="4" id="KW-0808">Transferase</keyword>
<dbReference type="SUPFAM" id="SSF47616">
    <property type="entry name" value="GST C-terminal domain-like"/>
    <property type="match status" value="1"/>
</dbReference>
<dbReference type="AlphaFoldDB" id="A0A8J4YMH5"/>
<sequence>MSQKLKYFFSYRHSPPIHLLLKYTGTEFEDKYYKCGPAPDYDKTCWFDVKETIGLDFPNLPYYIDGDVKVTQSNAIMRHIARKHDLCGKTDAERVRIDIMENQSMDFRNGFVRLCYGTFDTGKEAYLEVLPKSIEGFSKFLGTHSWFAVKNISFVDFTMYELLDQHVLLAKDCLKDAKNLQEFLKRFEELKAIKKYMASTRFMKGPINNKMAKFGNK</sequence>
<dbReference type="PRINTS" id="PR01267">
    <property type="entry name" value="GSTRNSFRASEM"/>
</dbReference>
<evidence type="ECO:0000313" key="8">
    <source>
        <dbReference type="EMBL" id="KAG0726506.1"/>
    </source>
</evidence>
<evidence type="ECO:0000256" key="3">
    <source>
        <dbReference type="ARBA" id="ARBA00012452"/>
    </source>
</evidence>
<dbReference type="InterPro" id="IPR050213">
    <property type="entry name" value="GST_superfamily"/>
</dbReference>
<evidence type="ECO:0000256" key="1">
    <source>
        <dbReference type="ARBA" id="ARBA00003701"/>
    </source>
</evidence>
<dbReference type="EMBL" id="JACEEZ010004306">
    <property type="protein sequence ID" value="KAG0726506.1"/>
    <property type="molecule type" value="Genomic_DNA"/>
</dbReference>
<dbReference type="InterPro" id="IPR003081">
    <property type="entry name" value="GST_mu"/>
</dbReference>
<dbReference type="Gene3D" id="3.40.30.10">
    <property type="entry name" value="Glutaredoxin"/>
    <property type="match status" value="1"/>
</dbReference>
<dbReference type="InterPro" id="IPR004045">
    <property type="entry name" value="Glutathione_S-Trfase_N"/>
</dbReference>
<name>A0A8J4YMH5_CHIOP</name>
<comment type="similarity">
    <text evidence="2">Belongs to the GST superfamily. Mu family.</text>
</comment>
<dbReference type="EC" id="2.5.1.18" evidence="3"/>
<dbReference type="PANTHER" id="PTHR11571">
    <property type="entry name" value="GLUTATHIONE S-TRANSFERASE"/>
    <property type="match status" value="1"/>
</dbReference>
<dbReference type="PROSITE" id="PS50405">
    <property type="entry name" value="GST_CTER"/>
    <property type="match status" value="1"/>
</dbReference>
<dbReference type="GO" id="GO:0006749">
    <property type="term" value="P:glutathione metabolic process"/>
    <property type="evidence" value="ECO:0007669"/>
    <property type="project" value="TreeGrafter"/>
</dbReference>
<feature type="domain" description="GST N-terminal" evidence="6">
    <location>
        <begin position="1"/>
        <end position="88"/>
    </location>
</feature>
<comment type="catalytic activity">
    <reaction evidence="5">
        <text>RX + glutathione = an S-substituted glutathione + a halide anion + H(+)</text>
        <dbReference type="Rhea" id="RHEA:16437"/>
        <dbReference type="ChEBI" id="CHEBI:15378"/>
        <dbReference type="ChEBI" id="CHEBI:16042"/>
        <dbReference type="ChEBI" id="CHEBI:17792"/>
        <dbReference type="ChEBI" id="CHEBI:57925"/>
        <dbReference type="ChEBI" id="CHEBI:90779"/>
        <dbReference type="EC" id="2.5.1.18"/>
    </reaction>
</comment>
<dbReference type="InterPro" id="IPR036282">
    <property type="entry name" value="Glutathione-S-Trfase_C_sf"/>
</dbReference>